<gene>
    <name evidence="5" type="ORF">K8U72_08855</name>
</gene>
<dbReference type="CDD" id="cd00093">
    <property type="entry name" value="HTH_XRE"/>
    <property type="match status" value="1"/>
</dbReference>
<dbReference type="EMBL" id="DYWQ01000136">
    <property type="protein sequence ID" value="HJF45872.1"/>
    <property type="molecule type" value="Genomic_DNA"/>
</dbReference>
<evidence type="ECO:0000313" key="6">
    <source>
        <dbReference type="Proteomes" id="UP000697330"/>
    </source>
</evidence>
<comment type="caution">
    <text evidence="5">The sequence shown here is derived from an EMBL/GenBank/DDBJ whole genome shotgun (WGS) entry which is preliminary data.</text>
</comment>
<dbReference type="PROSITE" id="PS50943">
    <property type="entry name" value="HTH_CROC1"/>
    <property type="match status" value="1"/>
</dbReference>
<reference evidence="5" key="2">
    <citation type="submission" date="2021-09" db="EMBL/GenBank/DDBJ databases">
        <authorList>
            <person name="Gilroy R."/>
        </authorList>
    </citation>
    <scope>NUCLEOTIDE SEQUENCE</scope>
    <source>
        <strain evidence="5">CHK124-7917</strain>
    </source>
</reference>
<feature type="domain" description="HTH cro/C1-type" evidence="4">
    <location>
        <begin position="17"/>
        <end position="58"/>
    </location>
</feature>
<dbReference type="Gene3D" id="1.10.260.40">
    <property type="entry name" value="lambda repressor-like DNA-binding domains"/>
    <property type="match status" value="1"/>
</dbReference>
<reference evidence="5" key="1">
    <citation type="journal article" date="2021" name="PeerJ">
        <title>Extensive microbial diversity within the chicken gut microbiome revealed by metagenomics and culture.</title>
        <authorList>
            <person name="Gilroy R."/>
            <person name="Ravi A."/>
            <person name="Getino M."/>
            <person name="Pursley I."/>
            <person name="Horton D.L."/>
            <person name="Alikhan N.F."/>
            <person name="Baker D."/>
            <person name="Gharbi K."/>
            <person name="Hall N."/>
            <person name="Watson M."/>
            <person name="Adriaenssens E.M."/>
            <person name="Foster-Nyarko E."/>
            <person name="Jarju S."/>
            <person name="Secka A."/>
            <person name="Antonio M."/>
            <person name="Oren A."/>
            <person name="Chaudhuri R.R."/>
            <person name="La Ragione R."/>
            <person name="Hildebrand F."/>
            <person name="Pallen M.J."/>
        </authorList>
    </citation>
    <scope>NUCLEOTIDE SEQUENCE</scope>
    <source>
        <strain evidence="5">CHK124-7917</strain>
    </source>
</reference>
<evidence type="ECO:0000313" key="5">
    <source>
        <dbReference type="EMBL" id="HJF45872.1"/>
    </source>
</evidence>
<evidence type="ECO:0000256" key="1">
    <source>
        <dbReference type="ARBA" id="ARBA00023015"/>
    </source>
</evidence>
<keyword evidence="1" id="KW-0805">Transcription regulation</keyword>
<accession>A0A921GFK4</accession>
<evidence type="ECO:0000256" key="3">
    <source>
        <dbReference type="ARBA" id="ARBA00023163"/>
    </source>
</evidence>
<dbReference type="InterPro" id="IPR010982">
    <property type="entry name" value="Lambda_DNA-bd_dom_sf"/>
</dbReference>
<dbReference type="GO" id="GO:0005829">
    <property type="term" value="C:cytosol"/>
    <property type="evidence" value="ECO:0007669"/>
    <property type="project" value="TreeGrafter"/>
</dbReference>
<proteinExistence type="predicted"/>
<dbReference type="PANTHER" id="PTHR46797">
    <property type="entry name" value="HTH-TYPE TRANSCRIPTIONAL REGULATOR"/>
    <property type="match status" value="1"/>
</dbReference>
<dbReference type="GO" id="GO:0003677">
    <property type="term" value="F:DNA binding"/>
    <property type="evidence" value="ECO:0007669"/>
    <property type="project" value="UniProtKB-KW"/>
</dbReference>
<dbReference type="PANTHER" id="PTHR46797:SF23">
    <property type="entry name" value="HTH-TYPE TRANSCRIPTIONAL REGULATOR SUTR"/>
    <property type="match status" value="1"/>
</dbReference>
<dbReference type="Pfam" id="PF01381">
    <property type="entry name" value="HTH_3"/>
    <property type="match status" value="1"/>
</dbReference>
<keyword evidence="3" id="KW-0804">Transcription</keyword>
<keyword evidence="2" id="KW-0238">DNA-binding</keyword>
<dbReference type="AlphaFoldDB" id="A0A921GFK4"/>
<organism evidence="5 6">
    <name type="scientific">Thermophilibacter provencensis</name>
    <dbReference type="NCBI Taxonomy" id="1852386"/>
    <lineage>
        <taxon>Bacteria</taxon>
        <taxon>Bacillati</taxon>
        <taxon>Actinomycetota</taxon>
        <taxon>Coriobacteriia</taxon>
        <taxon>Coriobacteriales</taxon>
        <taxon>Atopobiaceae</taxon>
        <taxon>Thermophilibacter</taxon>
    </lineage>
</organism>
<dbReference type="SUPFAM" id="SSF47413">
    <property type="entry name" value="lambda repressor-like DNA-binding domains"/>
    <property type="match status" value="1"/>
</dbReference>
<sequence>MGEKNVDPMSQIVAHNVRALREREGLSLERLSKLSGVSKSMLAQIERGEGNPTLSTLWNAGDEMVSLHMILYNP</sequence>
<dbReference type="SMART" id="SM00530">
    <property type="entry name" value="HTH_XRE"/>
    <property type="match status" value="1"/>
</dbReference>
<dbReference type="InterPro" id="IPR001387">
    <property type="entry name" value="Cro/C1-type_HTH"/>
</dbReference>
<protein>
    <submittedName>
        <fullName evidence="5">Helix-turn-helix domain-containing protein</fullName>
    </submittedName>
</protein>
<evidence type="ECO:0000256" key="2">
    <source>
        <dbReference type="ARBA" id="ARBA00023125"/>
    </source>
</evidence>
<dbReference type="Proteomes" id="UP000697330">
    <property type="component" value="Unassembled WGS sequence"/>
</dbReference>
<dbReference type="RefSeq" id="WP_204831027.1">
    <property type="nucleotide sequence ID" value="NZ_CAUWLO010000004.1"/>
</dbReference>
<name>A0A921GFK4_9ACTN</name>
<dbReference type="GO" id="GO:0003700">
    <property type="term" value="F:DNA-binding transcription factor activity"/>
    <property type="evidence" value="ECO:0007669"/>
    <property type="project" value="TreeGrafter"/>
</dbReference>
<evidence type="ECO:0000259" key="4">
    <source>
        <dbReference type="PROSITE" id="PS50943"/>
    </source>
</evidence>
<dbReference type="InterPro" id="IPR050807">
    <property type="entry name" value="TransReg_Diox_bact_type"/>
</dbReference>